<dbReference type="InterPro" id="IPR036188">
    <property type="entry name" value="FAD/NAD-bd_sf"/>
</dbReference>
<proteinExistence type="predicted"/>
<sequence>SITTHQTALRKFNSPAVKKYFEIRRQTPSLIFKWEHYIDRLWEIGSQQGVEFSFNTEVKAPLLKDNICLGLRLENGTEIFGRTTLACDGHSSPLGKAAGIDYRAMNCPIVKSLRSEFKAEYSGFEFFFIAQGQLPDAPQFPPAVVFVFPRGSGLCEVGLMVFRSTAAKLKRFWIMPDEKEIHRVWLKLIETYPRFSELMRHTTVEFEHVTSIPCAKMHKTAMIRPGLICIGDSVGFVEASGASGILAAMKSARFVATFLSQNARSAWTTQSQAQFNIAFQESSIYKRINKLYRMVLPVLNFVFAGLRTPEKINNYWFLVKLFYKLV</sequence>
<accession>A0ABV6Z461</accession>
<name>A0ABV6Z461_UNCC1</name>
<evidence type="ECO:0000313" key="2">
    <source>
        <dbReference type="Proteomes" id="UP001594351"/>
    </source>
</evidence>
<keyword evidence="1" id="KW-0560">Oxidoreductase</keyword>
<comment type="caution">
    <text evidence="1">The sequence shown here is derived from an EMBL/GenBank/DDBJ whole genome shotgun (WGS) entry which is preliminary data.</text>
</comment>
<dbReference type="EC" id="1.-.-.-" evidence="1"/>
<dbReference type="EMBL" id="JBHPBY010000454">
    <property type="protein sequence ID" value="MFC1853242.1"/>
    <property type="molecule type" value="Genomic_DNA"/>
</dbReference>
<organism evidence="1 2">
    <name type="scientific">candidate division CSSED10-310 bacterium</name>
    <dbReference type="NCBI Taxonomy" id="2855610"/>
    <lineage>
        <taxon>Bacteria</taxon>
        <taxon>Bacteria division CSSED10-310</taxon>
    </lineage>
</organism>
<dbReference type="SUPFAM" id="SSF51905">
    <property type="entry name" value="FAD/NAD(P)-binding domain"/>
    <property type="match status" value="1"/>
</dbReference>
<keyword evidence="2" id="KW-1185">Reference proteome</keyword>
<dbReference type="GO" id="GO:0016491">
    <property type="term" value="F:oxidoreductase activity"/>
    <property type="evidence" value="ECO:0007669"/>
    <property type="project" value="UniProtKB-KW"/>
</dbReference>
<dbReference type="Gene3D" id="3.50.50.60">
    <property type="entry name" value="FAD/NAD(P)-binding domain"/>
    <property type="match status" value="1"/>
</dbReference>
<evidence type="ECO:0000313" key="1">
    <source>
        <dbReference type="EMBL" id="MFC1853242.1"/>
    </source>
</evidence>
<gene>
    <name evidence="1" type="ORF">ACFL27_23840</name>
</gene>
<reference evidence="1 2" key="1">
    <citation type="submission" date="2024-09" db="EMBL/GenBank/DDBJ databases">
        <title>Laminarin stimulates single cell rates of sulfate reduction while oxygen inhibits transcriptomic activity in coastal marine sediment.</title>
        <authorList>
            <person name="Lindsay M."/>
            <person name="Orcutt B."/>
            <person name="Emerson D."/>
            <person name="Stepanauskas R."/>
            <person name="D'Angelo T."/>
        </authorList>
    </citation>
    <scope>NUCLEOTIDE SEQUENCE [LARGE SCALE GENOMIC DNA]</scope>
    <source>
        <strain evidence="1">SAG AM-311-K15</strain>
    </source>
</reference>
<feature type="non-terminal residue" evidence="1">
    <location>
        <position position="1"/>
    </location>
</feature>
<dbReference type="Proteomes" id="UP001594351">
    <property type="component" value="Unassembled WGS sequence"/>
</dbReference>
<protein>
    <submittedName>
        <fullName evidence="1">NAD(P)/FAD-dependent oxidoreductase</fullName>
        <ecNumber evidence="1">1.-.-.-</ecNumber>
    </submittedName>
</protein>